<keyword evidence="2" id="KW-1015">Disulfide bond</keyword>
<keyword evidence="3" id="KW-0325">Glycoprotein</keyword>
<evidence type="ECO:0000256" key="5">
    <source>
        <dbReference type="SAM" id="SignalP"/>
    </source>
</evidence>
<dbReference type="PANTHER" id="PTHR10340">
    <property type="entry name" value="SPHINGOMYELIN PHOSPHODIESTERASE"/>
    <property type="match status" value="1"/>
</dbReference>
<comment type="caution">
    <text evidence="7">The sequence shown here is derived from an EMBL/GenBank/DDBJ whole genome shotgun (WGS) entry which is preliminary data.</text>
</comment>
<feature type="compositionally biased region" description="Polar residues" evidence="4">
    <location>
        <begin position="209"/>
        <end position="226"/>
    </location>
</feature>
<evidence type="ECO:0000256" key="1">
    <source>
        <dbReference type="ARBA" id="ARBA00022801"/>
    </source>
</evidence>
<feature type="domain" description="Saposin B-type" evidence="6">
    <location>
        <begin position="101"/>
        <end position="186"/>
    </location>
</feature>
<dbReference type="InterPro" id="IPR008139">
    <property type="entry name" value="SaposinB_dom"/>
</dbReference>
<organism evidence="7 8">
    <name type="scientific">Cherax quadricarinatus</name>
    <name type="common">Australian red claw crayfish</name>
    <dbReference type="NCBI Taxonomy" id="27406"/>
    <lineage>
        <taxon>Eukaryota</taxon>
        <taxon>Metazoa</taxon>
        <taxon>Ecdysozoa</taxon>
        <taxon>Arthropoda</taxon>
        <taxon>Crustacea</taxon>
        <taxon>Multicrustacea</taxon>
        <taxon>Malacostraca</taxon>
        <taxon>Eumalacostraca</taxon>
        <taxon>Eucarida</taxon>
        <taxon>Decapoda</taxon>
        <taxon>Pleocyemata</taxon>
        <taxon>Astacidea</taxon>
        <taxon>Parastacoidea</taxon>
        <taxon>Parastacidae</taxon>
        <taxon>Cherax</taxon>
    </lineage>
</organism>
<evidence type="ECO:0000313" key="7">
    <source>
        <dbReference type="EMBL" id="KAK8719200.1"/>
    </source>
</evidence>
<name>A0AAW0VQV4_CHEQU</name>
<dbReference type="GO" id="GO:0016787">
    <property type="term" value="F:hydrolase activity"/>
    <property type="evidence" value="ECO:0007669"/>
    <property type="project" value="UniProtKB-KW"/>
</dbReference>
<dbReference type="EMBL" id="JARKIK010002792">
    <property type="protein sequence ID" value="KAK8719200.1"/>
    <property type="molecule type" value="Genomic_DNA"/>
</dbReference>
<protein>
    <recommendedName>
        <fullName evidence="6">Saposin B-type domain-containing protein</fullName>
    </recommendedName>
</protein>
<dbReference type="AlphaFoldDB" id="A0AAW0VQV4"/>
<accession>A0AAW0VQV4</accession>
<keyword evidence="5" id="KW-0732">Signal</keyword>
<dbReference type="PROSITE" id="PS50015">
    <property type="entry name" value="SAP_B"/>
    <property type="match status" value="1"/>
</dbReference>
<evidence type="ECO:0000256" key="2">
    <source>
        <dbReference type="ARBA" id="ARBA00023157"/>
    </source>
</evidence>
<dbReference type="Proteomes" id="UP001445076">
    <property type="component" value="Unassembled WGS sequence"/>
</dbReference>
<evidence type="ECO:0000313" key="8">
    <source>
        <dbReference type="Proteomes" id="UP001445076"/>
    </source>
</evidence>
<evidence type="ECO:0000256" key="4">
    <source>
        <dbReference type="SAM" id="MobiDB-lite"/>
    </source>
</evidence>
<reference evidence="7 8" key="1">
    <citation type="journal article" date="2024" name="BMC Genomics">
        <title>Genome assembly of redclaw crayfish (Cherax quadricarinatus) provides insights into its immune adaptation and hypoxia tolerance.</title>
        <authorList>
            <person name="Liu Z."/>
            <person name="Zheng J."/>
            <person name="Li H."/>
            <person name="Fang K."/>
            <person name="Wang S."/>
            <person name="He J."/>
            <person name="Zhou D."/>
            <person name="Weng S."/>
            <person name="Chi M."/>
            <person name="Gu Z."/>
            <person name="He J."/>
            <person name="Li F."/>
            <person name="Wang M."/>
        </authorList>
    </citation>
    <scope>NUCLEOTIDE SEQUENCE [LARGE SCALE GENOMIC DNA]</scope>
    <source>
        <strain evidence="7">ZL_2023a</strain>
    </source>
</reference>
<feature type="non-terminal residue" evidence="7">
    <location>
        <position position="307"/>
    </location>
</feature>
<keyword evidence="8" id="KW-1185">Reference proteome</keyword>
<sequence>GCARMLSSLLLHITTFLTSIGLGEWFGVESSVSGPTIARGSTLQASPSPQVLLLSNEIDSWMAQAEESVENMPFHLSQVLNALNGSSDDSDDDPDRIFQEAGSYCTSCHLLSNMVIGFSRLGGPIDVMANFLVKVCFIVGYKSISVCRGIINQDKDRLEFILRNTNADADEVCSLTLGSQGCGVFRRPPWNVAIPPPLLSESHTHRHSQSSNRDGYSRAVNTSPAQVQIAADSSEKSPYQSQKHGHQQQIASQPVTQSSSSSNGNGGGKRVLKVLHLTDPHFDPDYLIGSNAVCNAPLCCNSDSGET</sequence>
<gene>
    <name evidence="7" type="ORF">OTU49_014182</name>
</gene>
<feature type="region of interest" description="Disordered" evidence="4">
    <location>
        <begin position="196"/>
        <end position="268"/>
    </location>
</feature>
<evidence type="ECO:0000256" key="3">
    <source>
        <dbReference type="ARBA" id="ARBA00023180"/>
    </source>
</evidence>
<feature type="non-terminal residue" evidence="7">
    <location>
        <position position="1"/>
    </location>
</feature>
<evidence type="ECO:0000259" key="6">
    <source>
        <dbReference type="PROSITE" id="PS50015"/>
    </source>
</evidence>
<dbReference type="InterPro" id="IPR011001">
    <property type="entry name" value="Saposin-like"/>
</dbReference>
<proteinExistence type="predicted"/>
<keyword evidence="1" id="KW-0378">Hydrolase</keyword>
<feature type="compositionally biased region" description="Polar residues" evidence="4">
    <location>
        <begin position="236"/>
        <end position="257"/>
    </location>
</feature>
<dbReference type="PANTHER" id="PTHR10340:SF57">
    <property type="entry name" value="METALLOPHOS DOMAIN-CONTAINING PROTEIN"/>
    <property type="match status" value="1"/>
</dbReference>
<feature type="signal peptide" evidence="5">
    <location>
        <begin position="1"/>
        <end position="23"/>
    </location>
</feature>
<dbReference type="SUPFAM" id="SSF47862">
    <property type="entry name" value="Saposin"/>
    <property type="match status" value="1"/>
</dbReference>
<feature type="chain" id="PRO_5043788415" description="Saposin B-type domain-containing protein" evidence="5">
    <location>
        <begin position="24"/>
        <end position="307"/>
    </location>
</feature>